<protein>
    <submittedName>
        <fullName evidence="1">SAM-dependent methyltransferase</fullName>
    </submittedName>
</protein>
<keyword evidence="1" id="KW-0489">Methyltransferase</keyword>
<keyword evidence="2" id="KW-1185">Reference proteome</keyword>
<organism evidence="1 2">
    <name type="scientific">Nonomuraea rosea</name>
    <dbReference type="NCBI Taxonomy" id="638574"/>
    <lineage>
        <taxon>Bacteria</taxon>
        <taxon>Bacillati</taxon>
        <taxon>Actinomycetota</taxon>
        <taxon>Actinomycetes</taxon>
        <taxon>Streptosporangiales</taxon>
        <taxon>Streptosporangiaceae</taxon>
        <taxon>Nonomuraea</taxon>
    </lineage>
</organism>
<keyword evidence="1" id="KW-0808">Transferase</keyword>
<reference evidence="2" key="1">
    <citation type="journal article" date="2019" name="Int. J. Syst. Evol. Microbiol.">
        <title>The Global Catalogue of Microorganisms (GCM) 10K type strain sequencing project: providing services to taxonomists for standard genome sequencing and annotation.</title>
        <authorList>
            <consortium name="The Broad Institute Genomics Platform"/>
            <consortium name="The Broad Institute Genome Sequencing Center for Infectious Disease"/>
            <person name="Wu L."/>
            <person name="Ma J."/>
        </authorList>
    </citation>
    <scope>NUCLEOTIDE SEQUENCE [LARGE SCALE GENOMIC DNA]</scope>
    <source>
        <strain evidence="2">JCM 17326</strain>
    </source>
</reference>
<sequence>MSDDEAGVPEVDARIPNAARIYNYFLGGKDNFAADRTAAEMVLSMAPQVRIAAMENRDFLTRAVGYLAKEAGIRQFVDIGAGIPAKRPVHEVARKVHRDARVAYVDNDTVVLVHARALLGRGLGTAVVAGDVREPEAILKSPELTKLIDLEVPVGVVLIAVLHFVPDSDDPAGLVRRLVDRLPSGSHVVITHLSDGGVPGDLRIARARELYQGGLHFRSRAEIEALFGGLELVEPGLVGVSSWRRAAPEATSWWLAGVGRKP</sequence>
<dbReference type="Pfam" id="PF04672">
    <property type="entry name" value="Methyltransf_19"/>
    <property type="match status" value="1"/>
</dbReference>
<evidence type="ECO:0000313" key="2">
    <source>
        <dbReference type="Proteomes" id="UP001500630"/>
    </source>
</evidence>
<dbReference type="InterPro" id="IPR006764">
    <property type="entry name" value="SAM_dep_MeTrfase_SAV2177_type"/>
</dbReference>
<accession>A0ABP6XH05</accession>
<proteinExistence type="predicted"/>
<dbReference type="GO" id="GO:0008168">
    <property type="term" value="F:methyltransferase activity"/>
    <property type="evidence" value="ECO:0007669"/>
    <property type="project" value="UniProtKB-KW"/>
</dbReference>
<dbReference type="EMBL" id="BAABDQ010000012">
    <property type="protein sequence ID" value="GAA3566727.1"/>
    <property type="molecule type" value="Genomic_DNA"/>
</dbReference>
<dbReference type="GO" id="GO:0032259">
    <property type="term" value="P:methylation"/>
    <property type="evidence" value="ECO:0007669"/>
    <property type="project" value="UniProtKB-KW"/>
</dbReference>
<dbReference type="RefSeq" id="WP_345565976.1">
    <property type="nucleotide sequence ID" value="NZ_BAABDQ010000012.1"/>
</dbReference>
<dbReference type="PIRSF" id="PIRSF017393">
    <property type="entry name" value="MTase_SAV2177"/>
    <property type="match status" value="1"/>
</dbReference>
<dbReference type="Gene3D" id="3.40.50.150">
    <property type="entry name" value="Vaccinia Virus protein VP39"/>
    <property type="match status" value="1"/>
</dbReference>
<comment type="caution">
    <text evidence="1">The sequence shown here is derived from an EMBL/GenBank/DDBJ whole genome shotgun (WGS) entry which is preliminary data.</text>
</comment>
<name>A0ABP6XH05_9ACTN</name>
<gene>
    <name evidence="1" type="ORF">GCM10022419_054250</name>
</gene>
<dbReference type="Proteomes" id="UP001500630">
    <property type="component" value="Unassembled WGS sequence"/>
</dbReference>
<dbReference type="InterPro" id="IPR029063">
    <property type="entry name" value="SAM-dependent_MTases_sf"/>
</dbReference>
<dbReference type="SUPFAM" id="SSF53335">
    <property type="entry name" value="S-adenosyl-L-methionine-dependent methyltransferases"/>
    <property type="match status" value="1"/>
</dbReference>
<evidence type="ECO:0000313" key="1">
    <source>
        <dbReference type="EMBL" id="GAA3566727.1"/>
    </source>
</evidence>